<dbReference type="PROSITE" id="PS51257">
    <property type="entry name" value="PROKAR_LIPOPROTEIN"/>
    <property type="match status" value="1"/>
</dbReference>
<proteinExistence type="predicted"/>
<keyword evidence="2" id="KW-1185">Reference proteome</keyword>
<dbReference type="InterPro" id="IPR024422">
    <property type="entry name" value="Protein_unknown_function_OB"/>
</dbReference>
<organism evidence="1 2">
    <name type="scientific">Methylophilus luteus</name>
    <dbReference type="NCBI Taxonomy" id="640108"/>
    <lineage>
        <taxon>Bacteria</taxon>
        <taxon>Pseudomonadati</taxon>
        <taxon>Pseudomonadota</taxon>
        <taxon>Betaproteobacteria</taxon>
        <taxon>Nitrosomonadales</taxon>
        <taxon>Methylophilaceae</taxon>
        <taxon>Methylophilus</taxon>
    </lineage>
</organism>
<dbReference type="Proteomes" id="UP001597128">
    <property type="component" value="Unassembled WGS sequence"/>
</dbReference>
<dbReference type="RefSeq" id="WP_379058857.1">
    <property type="nucleotide sequence ID" value="NZ_JBHTKB010000003.1"/>
</dbReference>
<evidence type="ECO:0000313" key="2">
    <source>
        <dbReference type="Proteomes" id="UP001597128"/>
    </source>
</evidence>
<evidence type="ECO:0000313" key="1">
    <source>
        <dbReference type="EMBL" id="MFD0914692.1"/>
    </source>
</evidence>
<gene>
    <name evidence="1" type="ORF">ACFQ1Z_14115</name>
</gene>
<dbReference type="Pfam" id="PF12869">
    <property type="entry name" value="tRNA_anti-like"/>
    <property type="match status" value="1"/>
</dbReference>
<dbReference type="EMBL" id="JBHTKB010000003">
    <property type="protein sequence ID" value="MFD0914692.1"/>
    <property type="molecule type" value="Genomic_DNA"/>
</dbReference>
<reference evidence="2" key="1">
    <citation type="journal article" date="2019" name="Int. J. Syst. Evol. Microbiol.">
        <title>The Global Catalogue of Microorganisms (GCM) 10K type strain sequencing project: providing services to taxonomists for standard genome sequencing and annotation.</title>
        <authorList>
            <consortium name="The Broad Institute Genomics Platform"/>
            <consortium name="The Broad Institute Genome Sequencing Center for Infectious Disease"/>
            <person name="Wu L."/>
            <person name="Ma J."/>
        </authorList>
    </citation>
    <scope>NUCLEOTIDE SEQUENCE [LARGE SCALE GENOMIC DNA]</scope>
    <source>
        <strain evidence="2">CCUG 58412</strain>
    </source>
</reference>
<evidence type="ECO:0008006" key="3">
    <source>
        <dbReference type="Google" id="ProtNLM"/>
    </source>
</evidence>
<accession>A0ABW3FAT7</accession>
<sequence>MNTSQKWFYGMATGLLAMSLIGCERPPEQETSSDNKVIEEKAPLETTASEIAKEYADNSAAADNKFKDTTFNVSGTIVDVQKNSINEPYVSLKGGVDPTKEPQFAFIVADREKAFELKPGQNVKLQCKGLGDLADAPMAGECKILE</sequence>
<protein>
    <recommendedName>
        <fullName evidence="3">tRNA_anti-like</fullName>
    </recommendedName>
</protein>
<comment type="caution">
    <text evidence="1">The sequence shown here is derived from an EMBL/GenBank/DDBJ whole genome shotgun (WGS) entry which is preliminary data.</text>
</comment>
<name>A0ABW3FAT7_9PROT</name>